<reference evidence="2 3" key="1">
    <citation type="submission" date="2016-12" db="EMBL/GenBank/DDBJ databases">
        <title>The genomes of Aspergillus section Nigri reveals drivers in fungal speciation.</title>
        <authorList>
            <consortium name="DOE Joint Genome Institute"/>
            <person name="Vesth T.C."/>
            <person name="Nybo J."/>
            <person name="Theobald S."/>
            <person name="Brandl J."/>
            <person name="Frisvad J.C."/>
            <person name="Nielsen K.F."/>
            <person name="Lyhne E.K."/>
            <person name="Kogle M.E."/>
            <person name="Kuo A."/>
            <person name="Riley R."/>
            <person name="Clum A."/>
            <person name="Nolan M."/>
            <person name="Lipzen A."/>
            <person name="Salamov A."/>
            <person name="Henrissat B."/>
            <person name="Wiebenga A."/>
            <person name="De Vries R.P."/>
            <person name="Grigoriev I.V."/>
            <person name="Mortensen U.H."/>
            <person name="Andersen M.R."/>
            <person name="Baker S.E."/>
        </authorList>
    </citation>
    <scope>NUCLEOTIDE SEQUENCE [LARGE SCALE GENOMIC DNA]</scope>
    <source>
        <strain evidence="2 3">CBS 117.55</strain>
    </source>
</reference>
<feature type="compositionally biased region" description="Polar residues" evidence="1">
    <location>
        <begin position="50"/>
        <end position="59"/>
    </location>
</feature>
<sequence length="226" mass="25505">MQVPEEYAPWAAFQLSPNQFYAIFNRMKDMLIAPPVDSDTDSDSDSDASNGGTIQSPPTSGVAVPRGRKKTVRWGTVVEIPYIEPIKSQGSGGKRGEGDKRKGKHAQRSPPRYPSRLHSIRKPPTKGDQEMLCQNLWNLAQTTERRLFLAYDLMEQMGTDFMDSVMRQEEAFQTLMADQRARAAQRALGQPSPPLSHGRSQKRRSRAERNPRRHHSAEVIISASWM</sequence>
<organism evidence="2 3">
    <name type="scientific">Aspergillus heteromorphus CBS 117.55</name>
    <dbReference type="NCBI Taxonomy" id="1448321"/>
    <lineage>
        <taxon>Eukaryota</taxon>
        <taxon>Fungi</taxon>
        <taxon>Dikarya</taxon>
        <taxon>Ascomycota</taxon>
        <taxon>Pezizomycotina</taxon>
        <taxon>Eurotiomycetes</taxon>
        <taxon>Eurotiomycetidae</taxon>
        <taxon>Eurotiales</taxon>
        <taxon>Aspergillaceae</taxon>
        <taxon>Aspergillus</taxon>
        <taxon>Aspergillus subgen. Circumdati</taxon>
    </lineage>
</organism>
<comment type="caution">
    <text evidence="2">The sequence shown here is derived from an EMBL/GenBank/DDBJ whole genome shotgun (WGS) entry which is preliminary data.</text>
</comment>
<evidence type="ECO:0000313" key="2">
    <source>
        <dbReference type="EMBL" id="PWY65315.1"/>
    </source>
</evidence>
<dbReference type="EMBL" id="MSFL01000052">
    <property type="protein sequence ID" value="PWY65315.1"/>
    <property type="molecule type" value="Genomic_DNA"/>
</dbReference>
<name>A0A317UUN5_9EURO</name>
<evidence type="ECO:0000256" key="1">
    <source>
        <dbReference type="SAM" id="MobiDB-lite"/>
    </source>
</evidence>
<proteinExistence type="predicted"/>
<gene>
    <name evidence="2" type="ORF">BO70DRAFT_346490</name>
</gene>
<dbReference type="RefSeq" id="XP_025394484.1">
    <property type="nucleotide sequence ID" value="XM_025541547.1"/>
</dbReference>
<keyword evidence="3" id="KW-1185">Reference proteome</keyword>
<dbReference type="Proteomes" id="UP000247233">
    <property type="component" value="Unassembled WGS sequence"/>
</dbReference>
<protein>
    <submittedName>
        <fullName evidence="2">Uncharacterized protein</fullName>
    </submittedName>
</protein>
<feature type="region of interest" description="Disordered" evidence="1">
    <location>
        <begin position="179"/>
        <end position="226"/>
    </location>
</feature>
<dbReference type="STRING" id="1448321.A0A317UUN5"/>
<feature type="compositionally biased region" description="Basic residues" evidence="1">
    <location>
        <begin position="199"/>
        <end position="215"/>
    </location>
</feature>
<dbReference type="VEuPathDB" id="FungiDB:BO70DRAFT_346490"/>
<dbReference type="AlphaFoldDB" id="A0A317UUN5"/>
<feature type="region of interest" description="Disordered" evidence="1">
    <location>
        <begin position="85"/>
        <end position="126"/>
    </location>
</feature>
<evidence type="ECO:0000313" key="3">
    <source>
        <dbReference type="Proteomes" id="UP000247233"/>
    </source>
</evidence>
<dbReference type="GeneID" id="37063784"/>
<feature type="region of interest" description="Disordered" evidence="1">
    <location>
        <begin position="33"/>
        <end position="68"/>
    </location>
</feature>
<accession>A0A317UUN5</accession>